<dbReference type="Pfam" id="PF18050">
    <property type="entry name" value="Cyclophil_like2"/>
    <property type="match status" value="1"/>
</dbReference>
<dbReference type="PATRIC" id="fig|1423733.4.peg.1648"/>
<organism evidence="2 3">
    <name type="scientific">Secundilactobacillus collinoides DSM 20515 = JCM 1123</name>
    <dbReference type="NCBI Taxonomy" id="1423733"/>
    <lineage>
        <taxon>Bacteria</taxon>
        <taxon>Bacillati</taxon>
        <taxon>Bacillota</taxon>
        <taxon>Bacilli</taxon>
        <taxon>Lactobacillales</taxon>
        <taxon>Lactobacillaceae</taxon>
        <taxon>Secundilactobacillus</taxon>
    </lineage>
</organism>
<dbReference type="STRING" id="33960.TY91_11660"/>
<gene>
    <name evidence="2" type="ORF">FC82_GL001566</name>
</gene>
<evidence type="ECO:0000313" key="3">
    <source>
        <dbReference type="Proteomes" id="UP000051845"/>
    </source>
</evidence>
<evidence type="ECO:0000313" key="2">
    <source>
        <dbReference type="EMBL" id="KRM77940.1"/>
    </source>
</evidence>
<dbReference type="EMBL" id="AYYR01000003">
    <property type="protein sequence ID" value="KRM77940.1"/>
    <property type="molecule type" value="Genomic_DNA"/>
</dbReference>
<proteinExistence type="predicted"/>
<comment type="caution">
    <text evidence="2">The sequence shown here is derived from an EMBL/GenBank/DDBJ whole genome shotgun (WGS) entry which is preliminary data.</text>
</comment>
<dbReference type="Gene3D" id="2.40.100.20">
    <property type="match status" value="1"/>
</dbReference>
<feature type="domain" description="Cyclophilin-like" evidence="1">
    <location>
        <begin position="7"/>
        <end position="105"/>
    </location>
</feature>
<evidence type="ECO:0000259" key="1">
    <source>
        <dbReference type="Pfam" id="PF18050"/>
    </source>
</evidence>
<dbReference type="RefSeq" id="WP_054762567.1">
    <property type="nucleotide sequence ID" value="NZ_BBEQ01000057.1"/>
</dbReference>
<accession>A0A0R2BJK5</accession>
<dbReference type="InterPro" id="IPR041183">
    <property type="entry name" value="Cyclophilin-like"/>
</dbReference>
<name>A0A0R2BJK5_SECCO</name>
<protein>
    <recommendedName>
        <fullName evidence="1">Cyclophilin-like domain-containing protein</fullName>
    </recommendedName>
</protein>
<dbReference type="AlphaFoldDB" id="A0A0R2BJK5"/>
<sequence>MRVKTELQTFDIKLIDNAVTAALQHQFPLDLTITARAGVEFYGKLSDALATTDATATSQIKSGALYYYPDWQALSFQLKDLDISPYTMIYLGELPVQLVTLLQETNRQDFIVNLS</sequence>
<reference evidence="2 3" key="1">
    <citation type="journal article" date="2015" name="Genome Announc.">
        <title>Expanding the biotechnology potential of lactobacilli through comparative genomics of 213 strains and associated genera.</title>
        <authorList>
            <person name="Sun Z."/>
            <person name="Harris H.M."/>
            <person name="McCann A."/>
            <person name="Guo C."/>
            <person name="Argimon S."/>
            <person name="Zhang W."/>
            <person name="Yang X."/>
            <person name="Jeffery I.B."/>
            <person name="Cooney J.C."/>
            <person name="Kagawa T.F."/>
            <person name="Liu W."/>
            <person name="Song Y."/>
            <person name="Salvetti E."/>
            <person name="Wrobel A."/>
            <person name="Rasinkangas P."/>
            <person name="Parkhill J."/>
            <person name="Rea M.C."/>
            <person name="O'Sullivan O."/>
            <person name="Ritari J."/>
            <person name="Douillard F.P."/>
            <person name="Paul Ross R."/>
            <person name="Yang R."/>
            <person name="Briner A.E."/>
            <person name="Felis G.E."/>
            <person name="de Vos W.M."/>
            <person name="Barrangou R."/>
            <person name="Klaenhammer T.R."/>
            <person name="Caufield P.W."/>
            <person name="Cui Y."/>
            <person name="Zhang H."/>
            <person name="O'Toole P.W."/>
        </authorList>
    </citation>
    <scope>NUCLEOTIDE SEQUENCE [LARGE SCALE GENOMIC DNA]</scope>
    <source>
        <strain evidence="2 3">DSM 20515</strain>
    </source>
</reference>
<dbReference type="InterPro" id="IPR029000">
    <property type="entry name" value="Cyclophilin-like_dom_sf"/>
</dbReference>
<dbReference type="SUPFAM" id="SSF50891">
    <property type="entry name" value="Cyclophilin-like"/>
    <property type="match status" value="1"/>
</dbReference>
<dbReference type="Proteomes" id="UP000051845">
    <property type="component" value="Unassembled WGS sequence"/>
</dbReference>